<evidence type="ECO:0000256" key="1">
    <source>
        <dbReference type="SAM" id="MobiDB-lite"/>
    </source>
</evidence>
<evidence type="ECO:0000259" key="2">
    <source>
        <dbReference type="Pfam" id="PF04187"/>
    </source>
</evidence>
<dbReference type="Gene3D" id="3.40.50.11550">
    <property type="match status" value="1"/>
</dbReference>
<dbReference type="SUPFAM" id="SSF159501">
    <property type="entry name" value="EreA/ChaN-like"/>
    <property type="match status" value="1"/>
</dbReference>
<feature type="domain" description="Haem-binding uptake Tiki superfamily ChaN" evidence="2">
    <location>
        <begin position="255"/>
        <end position="478"/>
    </location>
</feature>
<dbReference type="Proteomes" id="UP000019335">
    <property type="component" value="Unassembled WGS sequence"/>
</dbReference>
<organism evidence="3 4">
    <name type="scientific">Nannochloropsis gaditana</name>
    <dbReference type="NCBI Taxonomy" id="72520"/>
    <lineage>
        <taxon>Eukaryota</taxon>
        <taxon>Sar</taxon>
        <taxon>Stramenopiles</taxon>
        <taxon>Ochrophyta</taxon>
        <taxon>Eustigmatophyceae</taxon>
        <taxon>Eustigmatales</taxon>
        <taxon>Monodopsidaceae</taxon>
        <taxon>Nannochloropsis</taxon>
    </lineage>
</organism>
<dbReference type="AlphaFoldDB" id="W7TLI5"/>
<feature type="region of interest" description="Disordered" evidence="1">
    <location>
        <begin position="1"/>
        <end position="25"/>
    </location>
</feature>
<dbReference type="PANTHER" id="PTHR48125">
    <property type="entry name" value="LP07818P1"/>
    <property type="match status" value="1"/>
</dbReference>
<proteinExistence type="predicted"/>
<feature type="compositionally biased region" description="Low complexity" evidence="1">
    <location>
        <begin position="116"/>
        <end position="135"/>
    </location>
</feature>
<evidence type="ECO:0000313" key="3">
    <source>
        <dbReference type="EMBL" id="EWM21311.1"/>
    </source>
</evidence>
<name>W7TLI5_9STRA</name>
<dbReference type="Pfam" id="PF04187">
    <property type="entry name" value="Cofac_haem_bdg"/>
    <property type="match status" value="1"/>
</dbReference>
<feature type="region of interest" description="Disordered" evidence="1">
    <location>
        <begin position="73"/>
        <end position="158"/>
    </location>
</feature>
<dbReference type="PANTHER" id="PTHR48125:SF12">
    <property type="entry name" value="AT HOOK TRANSCRIPTION FACTOR FAMILY-RELATED"/>
    <property type="match status" value="1"/>
</dbReference>
<accession>W7TLI5</accession>
<reference evidence="3 4" key="1">
    <citation type="journal article" date="2014" name="Mol. Plant">
        <title>Chromosome Scale Genome Assembly and Transcriptome Profiling of Nannochloropsis gaditana in Nitrogen Depletion.</title>
        <authorList>
            <person name="Corteggiani Carpinelli E."/>
            <person name="Telatin A."/>
            <person name="Vitulo N."/>
            <person name="Forcato C."/>
            <person name="D'Angelo M."/>
            <person name="Schiavon R."/>
            <person name="Vezzi A."/>
            <person name="Giacometti G.M."/>
            <person name="Morosinotto T."/>
            <person name="Valle G."/>
        </authorList>
    </citation>
    <scope>NUCLEOTIDE SEQUENCE [LARGE SCALE GENOMIC DNA]</scope>
    <source>
        <strain evidence="3 4">B-31</strain>
    </source>
</reference>
<keyword evidence="4" id="KW-1185">Reference proteome</keyword>
<evidence type="ECO:0000313" key="4">
    <source>
        <dbReference type="Proteomes" id="UP000019335"/>
    </source>
</evidence>
<dbReference type="EMBL" id="AZIL01002515">
    <property type="protein sequence ID" value="EWM21311.1"/>
    <property type="molecule type" value="Genomic_DNA"/>
</dbReference>
<sequence>MPLLRRRRPGFIGRGRCQTPPQLRPPVPDGLSLAATTTFFLLQLLLHASHVAGLTTCRLTSFASSMDARAPPAFQSLPISSPCPSRSRMPVHRRPPLSASSSSSSASSTPPPSSNLPPSSSSSAPSPIPINSFSALKPGPSAPSGVSSHAQPPPSTRRRFLQSLRSASLSLVAFLSPAFLASSRPALALRAPSKLAPPPPPSVRPFLWQVLMSDPPQLQPYTSEGEKAVLRDMARTCNAVFLGEHVEKGGGGQGADEDQTLALRVVEALGKYKPRDASLVLGLEAVQQKFQPALDAYVADTGTDLAAADARLRQETEWDERASVPFEACLPLLHRARGEGIKLLGLGLESEALAKVRQVGLEGLGEEERGRYVADPSGFIQSVKAPAFKLYAERFIMPSFAARAATAVTGEAQGGKGPSPGMTPAPLSAAKFLAARILWDESMSTAAIRHLKTHPKDLVVLLVGADHIKFGLGAPARLERLLRSAEVETAPGRGKVKSILLNPTPADTGSETRRLRLSLGYANNLANCRPVADFLWWSQYPRVAWLEHPQNPISSVYSEDDTLFQVFSGRK</sequence>
<dbReference type="CDD" id="cd14727">
    <property type="entry name" value="ChanN-like"/>
    <property type="match status" value="1"/>
</dbReference>
<dbReference type="OrthoDB" id="206244at2759"/>
<comment type="caution">
    <text evidence="3">The sequence shown here is derived from an EMBL/GenBank/DDBJ whole genome shotgun (WGS) entry which is preliminary data.</text>
</comment>
<dbReference type="InterPro" id="IPR007314">
    <property type="entry name" value="Cofac_haem-bd_dom"/>
</dbReference>
<gene>
    <name evidence="3" type="ORF">Naga_100233g2</name>
</gene>
<feature type="compositionally biased region" description="Low complexity" evidence="1">
    <location>
        <begin position="96"/>
        <end position="108"/>
    </location>
</feature>
<protein>
    <recommendedName>
        <fullName evidence="2">Haem-binding uptake Tiki superfamily ChaN domain-containing protein</fullName>
    </recommendedName>
</protein>